<dbReference type="Proteomes" id="UP001501788">
    <property type="component" value="Unassembled WGS sequence"/>
</dbReference>
<evidence type="ECO:0000313" key="2">
    <source>
        <dbReference type="EMBL" id="GAA4417398.1"/>
    </source>
</evidence>
<comment type="caution">
    <text evidence="2">The sequence shown here is derived from an EMBL/GenBank/DDBJ whole genome shotgun (WGS) entry which is preliminary data.</text>
</comment>
<keyword evidence="3" id="KW-1185">Reference proteome</keyword>
<gene>
    <name evidence="2" type="ORF">GCM10023090_00930</name>
</gene>
<dbReference type="EMBL" id="BAABEX010000001">
    <property type="protein sequence ID" value="GAA4417398.1"/>
    <property type="molecule type" value="Genomic_DNA"/>
</dbReference>
<keyword evidence="1" id="KW-1133">Transmembrane helix</keyword>
<feature type="transmembrane region" description="Helical" evidence="1">
    <location>
        <begin position="90"/>
        <end position="116"/>
    </location>
</feature>
<name>A0ABP8KVV0_9BURK</name>
<protein>
    <recommendedName>
        <fullName evidence="4">Methylamine utilization protein MauE</fullName>
    </recommendedName>
</protein>
<evidence type="ECO:0000256" key="1">
    <source>
        <dbReference type="SAM" id="Phobius"/>
    </source>
</evidence>
<reference evidence="3" key="1">
    <citation type="journal article" date="2019" name="Int. J. Syst. Evol. Microbiol.">
        <title>The Global Catalogue of Microorganisms (GCM) 10K type strain sequencing project: providing services to taxonomists for standard genome sequencing and annotation.</title>
        <authorList>
            <consortium name="The Broad Institute Genomics Platform"/>
            <consortium name="The Broad Institute Genome Sequencing Center for Infectious Disease"/>
            <person name="Wu L."/>
            <person name="Ma J."/>
        </authorList>
    </citation>
    <scope>NUCLEOTIDE SEQUENCE [LARGE SCALE GENOMIC DNA]</scope>
    <source>
        <strain evidence="3">JCM 31890</strain>
    </source>
</reference>
<keyword evidence="1" id="KW-0472">Membrane</keyword>
<keyword evidence="1" id="KW-0812">Transmembrane</keyword>
<feature type="transmembrane region" description="Helical" evidence="1">
    <location>
        <begin position="128"/>
        <end position="152"/>
    </location>
</feature>
<organism evidence="2 3">
    <name type="scientific">Acidovorax lacteus</name>
    <dbReference type="NCBI Taxonomy" id="1924988"/>
    <lineage>
        <taxon>Bacteria</taxon>
        <taxon>Pseudomonadati</taxon>
        <taxon>Pseudomonadota</taxon>
        <taxon>Betaproteobacteria</taxon>
        <taxon>Burkholderiales</taxon>
        <taxon>Comamonadaceae</taxon>
        <taxon>Acidovorax</taxon>
    </lineage>
</organism>
<evidence type="ECO:0000313" key="3">
    <source>
        <dbReference type="Proteomes" id="UP001501788"/>
    </source>
</evidence>
<accession>A0ABP8KVV0</accession>
<evidence type="ECO:0008006" key="4">
    <source>
        <dbReference type="Google" id="ProtNLM"/>
    </source>
</evidence>
<feature type="transmembrane region" description="Helical" evidence="1">
    <location>
        <begin position="164"/>
        <end position="183"/>
    </location>
</feature>
<proteinExistence type="predicted"/>
<sequence length="184" mass="19134">MGAAFAQVGVVAEQGIGHAAMVAGRLAARRWLQTVTLARLFRALEPAMPVPDMPPFADAPTEVPADALMAPPVAPSAATSATPAAAWVRALWSLGLALLVAGLAALAWLSYVGFTLRCEGFGCMGRGIVWAGWCGLWLGVLLLSLLLGWSAAHAGPRAWQRVPGWASTGLLLAAAGHLLVWVLH</sequence>